<dbReference type="OrthoDB" id="3156807at2759"/>
<feature type="domain" description="UvrD-like helicase ATP-binding" evidence="7">
    <location>
        <begin position="1084"/>
        <end position="1532"/>
    </location>
</feature>
<dbReference type="InterPro" id="IPR047187">
    <property type="entry name" value="SF1_C_Upf1"/>
</dbReference>
<dbReference type="GO" id="GO:0004386">
    <property type="term" value="F:helicase activity"/>
    <property type="evidence" value="ECO:0007669"/>
    <property type="project" value="UniProtKB-UniRule"/>
</dbReference>
<feature type="region of interest" description="Disordered" evidence="6">
    <location>
        <begin position="2802"/>
        <end position="2870"/>
    </location>
</feature>
<dbReference type="InterPro" id="IPR039904">
    <property type="entry name" value="TRANK1"/>
</dbReference>
<dbReference type="OMA" id="PDNEMEH"/>
<dbReference type="GO" id="GO:0016787">
    <property type="term" value="F:hydrolase activity"/>
    <property type="evidence" value="ECO:0007669"/>
    <property type="project" value="UniProtKB-UniRule"/>
</dbReference>
<dbReference type="InterPro" id="IPR041677">
    <property type="entry name" value="DNA2/NAM7_AAA_11"/>
</dbReference>
<sequence>MEDILDESLHADKLRTIPNAFDSPPAYFAAFAWLLIEETRGQLQQALSELDAKVCRRIQLRGVGDGRGPGSLQPPLRTVRFEFEGVGQTSGGEKAFKPTDVILLSNLKPERQEDLQREGVLYTLGVLRGDRDDSPGDCAYQEATVYLPDGSRESEALCDPANRDGRWHATCLAPLATSLRIWRALHSGVDGSAPRAGFGLTSQVLGAQQPTTGRSEGGINRGAGKAESPTGEGQMQRGLAELKSALRNLCEGAKLNPSQRDAVLDVVSAWQAPGLASVNLVQGPPGTGKTSTVVAMLRAFAGLGARALVSAPTNVAVSEVVLRLLRELRADGARALPTGFKGFGAGDIALIGNKDSLDVTDGPLNEVYLPARAKRLAGALSPVAGWVARVHSLTEFLRSADEQYRQATEGGESARKADQPISLQGFCIKQLQMVHQDLEENAAPLCNDLPSASPGLASFRDSARELLQNLQTLRNAVGALPQASKALELYFTANPRPKDESLESDARRVSAAVDRILGISMRPSALRVPINIGPSAAQLETSCLQNAALVFCTVSCAGRSEMRSAGRFDLALIDEAAQLVEAETAIILTGWPGLKLLVLVGDHLQLPATVTSRLAKEHRYDRSLFERLKENGHRSVLLNTQYRMHPEISRWPLGAFYGEQVQDGRNVTEGRYNQAYVSRLLGPYAFIDAAEGREEKDPGGASKCNRMEADLVLHLLRKLRSACEAAGVSADVGVITPYKRQVELLAGHVPAVTRGSQSGPGLTVEVRSVDGFQGREKDVIIFSAVRANRAGVIGFLGDERRLNVALTRAKFALWIVGDAQTLQARDPVWKSLVEDAVTRGARIQAGSHKSMQKVVKNRLAAYEDWNNILTSNSSMFEGLPWKIVFSKELRDALVGIKSREARLKVLFQLQSLAQGKRPKFASGDADAGEDFRDLIHLLPVYNYSLIWTVDVDRATNTQVHTQVLRAWHLVLSSQRLAFIRRLESSYRTYSPGYLHRCRAKRSPDKNGLVLPLTWDRDDRFVWFKKDRAVEVSEEALEHSGEAAAAGLEEAAVDESLLLLKFYEMSPGAAHVLMTAADGSELELPFEVSEQEAAIVQYPKSVFILGRSGTGKTTVITTRLLQKEQRFKAALAAAPSAVPNPPKPDAGAAATVEGGADPPRLRQLMVTLSPKLCAAIRQSLNRTMRCMEAADSGTAQNEATQPAVGLQDVMLDETEEARLLGDIPDDMTQLEPGMFPLVITFRKFVTMLDGGIARPFFPKQGPTGAAALGSIRIGEGAQSSDDDESIMADDDGLSPGDGEESGADDGADVRFAPGKKRCARKARDEWRQEVDYDRFVGSDYWPHTDMRLRKKFDPSAVYTEIISTIKGSQESLRFPQGRLSREAYLKLSEARSSSFSPEQRSEIYQLFEQYERRKRALRDYDIADVVGHVYRELTREGYRLVTHQFVYVDEVQDLTQAQLALFKFVCAHIEGGFVFAGDTAQTIARGVGFRFEDVRRLFYSEFLRRDCSVRERAESGGTGVPDVHQLTTNFRTHSGIVRVADSVIRLLVHFFPAMVDRLQPESSLIAGEMPTVLHTGADVDFLAALFGKGSFQVRLPEEAPVGGAPQQGVHILYCWAALLQGFSKKLVAGTGGCEFGAEQVVLVRDAAAKRRLVDRVGTDMLVLTVHECKGLEFQDVLVYNFFSDSPLGVKWRVVYNYLNNVRPSSAHSEFPSPELACPPFDPVRHHLLCSELKQLYVVLTRARQRLWVFDESPELRRPMLDFWTGGSSLVQLLPLTPELVASFQSRSTPEEWARRGRQFFNERGYDSAVLCFERAGDAFHATWARAAGLRQAADRAPDTRVAAASYARAAELFLELDKGESAGDCLRKARRFADAGAVFKEKCAPPLWGKAAECFEMAGSWAEAAEAYSEARARELALRACLKGRQLQLGVGLLKEWEKEGGFDQTLVDLKADYLNRCALHYHRRKDTSLMLECVLAFPSQSKRRQFLERRDYFDEVIAVETADGNFAAAARLFDKKGDRARAADMYEAAAEMASPEEERALASLVGAKEQSPGAPVGVEESARALVKRAAELRLQAVRLEMFWSEGRGVWPIRGREDHAKILDLVERLCLQLGDGAARLQLGVRALRALAGLHGEDVKALWIEAMAKEELSLALILLRQALSEACAEAWSRADRFHKEDRGAEQQGRNRPFETESFEQFLAKVKSAAWAWEEWYGLVSRCLTALERALNARTQGDDPRVLAGVERFFEVGPSGSPGARVVEDTGAGWCKGVPITRLPNQGSKGEITAVTFRKQASRFLYAEVVKAGANYRALLEASVELLTPPVALPPPVLMQQSPGQALTADRVQIISRLWQLADSVPESVPAECAGACAARLWDCLLPKITSAGAALEAAALRGDPRVRAMLTSVAEAVAEGRSPVNGGQSGLVRERVQVSWDPARLAAQTAFEERDVLPLEAVGQLQLLIPFLDADWFESARCAGTFGGRLHVIPPPGFLEDLRTRALRFGASWELAAAAALQRGPNLQATGEDRFAAFNGAWFNGKALLELFSPVWLQKGGYPNPFTFVRLVERAVVQSCAAVSQLNHLVLPTTWVLDHMEGPVQESLFTLLLESGCTSDQQYQLRGLLRQLLEMVIQYLDNLETWIARAGLNRVKEEPILVVRLLVVLLTLAANPQVDPGRHFLGPVCNAMNFLVRNPVPGVPVPVIAALQQAAEHRRFLSVSDVGSALARTLAAIGGRLTVLQRERWVLPRAKRADFHWAAKLRRVIVSAEVNGRNVFSIGALLSAAPKFCVRDWASGDSLGAAVPSAESAEAQGPNNGADSESGQPALEEEAVQADIGTESDAQCPQPDDEDAEQDADRSRASEQQPVAPPSAALLTLAERLPRHVRERLAFLLMRARARLAEDRDPVKRLANEVRRAFARQHLSCPSAKSAEYRARFRAEACPLQVKSEHFLEALRACIRALKAGSDETDELDETLDIEEELARLLPFFNPRHKAHLDCDVRWLDGYLLRPTRAELARGQTKLAPRLASSVTSSDLGEEGGRCRISTNQGPSRNKQKGNQKRKQKGKVF</sequence>
<accession>A0A1Y1HS56</accession>
<feature type="region of interest" description="Disordered" evidence="6">
    <location>
        <begin position="3020"/>
        <end position="3067"/>
    </location>
</feature>
<evidence type="ECO:0000313" key="9">
    <source>
        <dbReference type="Proteomes" id="UP000054558"/>
    </source>
</evidence>
<keyword evidence="2 5" id="KW-0378">Hydrolase</keyword>
<dbReference type="InterPro" id="IPR014016">
    <property type="entry name" value="UvrD-like_ATP-bd"/>
</dbReference>
<dbReference type="SUPFAM" id="SSF52540">
    <property type="entry name" value="P-loop containing nucleoside triphosphate hydrolases"/>
    <property type="match status" value="2"/>
</dbReference>
<evidence type="ECO:0000256" key="6">
    <source>
        <dbReference type="SAM" id="MobiDB-lite"/>
    </source>
</evidence>
<dbReference type="STRING" id="105231.A0A1Y1HS56"/>
<dbReference type="InterPro" id="IPR041679">
    <property type="entry name" value="DNA2/NAM7-like_C"/>
</dbReference>
<evidence type="ECO:0000313" key="8">
    <source>
        <dbReference type="EMBL" id="GAQ79821.1"/>
    </source>
</evidence>
<evidence type="ECO:0000259" key="7">
    <source>
        <dbReference type="PROSITE" id="PS51198"/>
    </source>
</evidence>
<proteinExistence type="predicted"/>
<protein>
    <submittedName>
        <fullName evidence="8">tRNA-splicing endonuclease positive effector</fullName>
    </submittedName>
</protein>
<dbReference type="Pfam" id="PF13086">
    <property type="entry name" value="AAA_11"/>
    <property type="match status" value="1"/>
</dbReference>
<feature type="compositionally biased region" description="Polar residues" evidence="6">
    <location>
        <begin position="2811"/>
        <end position="2821"/>
    </location>
</feature>
<keyword evidence="4 5" id="KW-0067">ATP-binding</keyword>
<evidence type="ECO:0000256" key="4">
    <source>
        <dbReference type="ARBA" id="ARBA00022840"/>
    </source>
</evidence>
<dbReference type="SUPFAM" id="SSF48452">
    <property type="entry name" value="TPR-like"/>
    <property type="match status" value="1"/>
</dbReference>
<dbReference type="Pfam" id="PF00580">
    <property type="entry name" value="UvrD-helicase"/>
    <property type="match status" value="1"/>
</dbReference>
<dbReference type="GO" id="GO:0005524">
    <property type="term" value="F:ATP binding"/>
    <property type="evidence" value="ECO:0007669"/>
    <property type="project" value="UniProtKB-UniRule"/>
</dbReference>
<feature type="compositionally biased region" description="Basic residues" evidence="6">
    <location>
        <begin position="3052"/>
        <end position="3067"/>
    </location>
</feature>
<feature type="binding site" evidence="5">
    <location>
        <begin position="1105"/>
        <end position="1112"/>
    </location>
    <ligand>
        <name>ATP</name>
        <dbReference type="ChEBI" id="CHEBI:30616"/>
    </ligand>
</feature>
<feature type="region of interest" description="Disordered" evidence="6">
    <location>
        <begin position="208"/>
        <end position="235"/>
    </location>
</feature>
<keyword evidence="9" id="KW-1185">Reference proteome</keyword>
<evidence type="ECO:0000256" key="1">
    <source>
        <dbReference type="ARBA" id="ARBA00022741"/>
    </source>
</evidence>
<dbReference type="EMBL" id="DF236988">
    <property type="protein sequence ID" value="GAQ79821.1"/>
    <property type="molecule type" value="Genomic_DNA"/>
</dbReference>
<dbReference type="PANTHER" id="PTHR21529">
    <property type="entry name" value="MAMMARY TURMOR VIRUS RECEPTOR HOMOLOG 1, 2 MTVR1, 2"/>
    <property type="match status" value="1"/>
</dbReference>
<dbReference type="Pfam" id="PF13087">
    <property type="entry name" value="AAA_12"/>
    <property type="match status" value="1"/>
</dbReference>
<evidence type="ECO:0000256" key="5">
    <source>
        <dbReference type="PROSITE-ProRule" id="PRU00560"/>
    </source>
</evidence>
<dbReference type="Proteomes" id="UP000054558">
    <property type="component" value="Unassembled WGS sequence"/>
</dbReference>
<dbReference type="GO" id="GO:0004519">
    <property type="term" value="F:endonuclease activity"/>
    <property type="evidence" value="ECO:0007669"/>
    <property type="project" value="UniProtKB-KW"/>
</dbReference>
<feature type="compositionally biased region" description="Acidic residues" evidence="6">
    <location>
        <begin position="1279"/>
        <end position="1305"/>
    </location>
</feature>
<gene>
    <name evidence="8" type="ORF">KFL_000390090</name>
</gene>
<dbReference type="InterPro" id="IPR027417">
    <property type="entry name" value="P-loop_NTPase"/>
</dbReference>
<keyword evidence="3 5" id="KW-0347">Helicase</keyword>
<dbReference type="PROSITE" id="PS51198">
    <property type="entry name" value="UVRD_HELICASE_ATP_BIND"/>
    <property type="match status" value="1"/>
</dbReference>
<evidence type="ECO:0000256" key="2">
    <source>
        <dbReference type="ARBA" id="ARBA00022801"/>
    </source>
</evidence>
<dbReference type="GO" id="GO:0005694">
    <property type="term" value="C:chromosome"/>
    <property type="evidence" value="ECO:0007669"/>
    <property type="project" value="UniProtKB-ARBA"/>
</dbReference>
<dbReference type="FunFam" id="3.40.50.300:FF:000326">
    <property type="entry name" value="P-loop containing nucleoside triphosphate hydrolase"/>
    <property type="match status" value="1"/>
</dbReference>
<keyword evidence="1 5" id="KW-0547">Nucleotide-binding</keyword>
<keyword evidence="8" id="KW-0255">Endonuclease</keyword>
<dbReference type="PANTHER" id="PTHR21529:SF4">
    <property type="entry name" value="TPR AND ANKYRIN REPEAT-CONTAINING PROTEIN 1"/>
    <property type="match status" value="1"/>
</dbReference>
<keyword evidence="8" id="KW-0540">Nuclease</keyword>
<reference evidence="8 9" key="1">
    <citation type="journal article" date="2014" name="Nat. Commun.">
        <title>Klebsormidium flaccidum genome reveals primary factors for plant terrestrial adaptation.</title>
        <authorList>
            <person name="Hori K."/>
            <person name="Maruyama F."/>
            <person name="Fujisawa T."/>
            <person name="Togashi T."/>
            <person name="Yamamoto N."/>
            <person name="Seo M."/>
            <person name="Sato S."/>
            <person name="Yamada T."/>
            <person name="Mori H."/>
            <person name="Tajima N."/>
            <person name="Moriyama T."/>
            <person name="Ikeuchi M."/>
            <person name="Watanabe M."/>
            <person name="Wada H."/>
            <person name="Kobayashi K."/>
            <person name="Saito M."/>
            <person name="Masuda T."/>
            <person name="Sasaki-Sekimoto Y."/>
            <person name="Mashiguchi K."/>
            <person name="Awai K."/>
            <person name="Shimojima M."/>
            <person name="Masuda S."/>
            <person name="Iwai M."/>
            <person name="Nobusawa T."/>
            <person name="Narise T."/>
            <person name="Kondo S."/>
            <person name="Saito H."/>
            <person name="Sato R."/>
            <person name="Murakawa M."/>
            <person name="Ihara Y."/>
            <person name="Oshima-Yamada Y."/>
            <person name="Ohtaka K."/>
            <person name="Satoh M."/>
            <person name="Sonobe K."/>
            <person name="Ishii M."/>
            <person name="Ohtani R."/>
            <person name="Kanamori-Sato M."/>
            <person name="Honoki R."/>
            <person name="Miyazaki D."/>
            <person name="Mochizuki H."/>
            <person name="Umetsu J."/>
            <person name="Higashi K."/>
            <person name="Shibata D."/>
            <person name="Kamiya Y."/>
            <person name="Sato N."/>
            <person name="Nakamura Y."/>
            <person name="Tabata S."/>
            <person name="Ida S."/>
            <person name="Kurokawa K."/>
            <person name="Ohta H."/>
        </authorList>
    </citation>
    <scope>NUCLEOTIDE SEQUENCE [LARGE SCALE GENOMIC DNA]</scope>
    <source>
        <strain evidence="8 9">NIES-2285</strain>
    </source>
</reference>
<organism evidence="8 9">
    <name type="scientific">Klebsormidium nitens</name>
    <name type="common">Green alga</name>
    <name type="synonym">Ulothrix nitens</name>
    <dbReference type="NCBI Taxonomy" id="105231"/>
    <lineage>
        <taxon>Eukaryota</taxon>
        <taxon>Viridiplantae</taxon>
        <taxon>Streptophyta</taxon>
        <taxon>Klebsormidiophyceae</taxon>
        <taxon>Klebsormidiales</taxon>
        <taxon>Klebsormidiaceae</taxon>
        <taxon>Klebsormidium</taxon>
    </lineage>
</organism>
<evidence type="ECO:0000256" key="3">
    <source>
        <dbReference type="ARBA" id="ARBA00022806"/>
    </source>
</evidence>
<dbReference type="Gene3D" id="3.40.50.300">
    <property type="entry name" value="P-loop containing nucleotide triphosphate hydrolases"/>
    <property type="match status" value="4"/>
</dbReference>
<dbReference type="CDD" id="cd18808">
    <property type="entry name" value="SF1_C_Upf1"/>
    <property type="match status" value="1"/>
</dbReference>
<feature type="region of interest" description="Disordered" evidence="6">
    <location>
        <begin position="1132"/>
        <end position="1152"/>
    </location>
</feature>
<name>A0A1Y1HS56_KLENI</name>
<feature type="region of interest" description="Disordered" evidence="6">
    <location>
        <begin position="1274"/>
        <end position="1310"/>
    </location>
</feature>
<dbReference type="InterPro" id="IPR011990">
    <property type="entry name" value="TPR-like_helical_dom_sf"/>
</dbReference>